<dbReference type="Proteomes" id="UP000324800">
    <property type="component" value="Unassembled WGS sequence"/>
</dbReference>
<reference evidence="3 4" key="1">
    <citation type="submission" date="2019-03" db="EMBL/GenBank/DDBJ databases">
        <title>Single cell metagenomics reveals metabolic interactions within the superorganism composed of flagellate Streblomastix strix and complex community of Bacteroidetes bacteria on its surface.</title>
        <authorList>
            <person name="Treitli S.C."/>
            <person name="Kolisko M."/>
            <person name="Husnik F."/>
            <person name="Keeling P."/>
            <person name="Hampl V."/>
        </authorList>
    </citation>
    <scope>NUCLEOTIDE SEQUENCE [LARGE SCALE GENOMIC DNA]</scope>
    <source>
        <strain evidence="3">ST1C</strain>
    </source>
</reference>
<evidence type="ECO:0000256" key="2">
    <source>
        <dbReference type="SAM" id="MobiDB-lite"/>
    </source>
</evidence>
<feature type="region of interest" description="Disordered" evidence="2">
    <location>
        <begin position="228"/>
        <end position="249"/>
    </location>
</feature>
<feature type="region of interest" description="Disordered" evidence="2">
    <location>
        <begin position="167"/>
        <end position="208"/>
    </location>
</feature>
<comment type="caution">
    <text evidence="3">The sequence shown here is derived from an EMBL/GenBank/DDBJ whole genome shotgun (WGS) entry which is preliminary data.</text>
</comment>
<dbReference type="OrthoDB" id="10693196at2759"/>
<dbReference type="AlphaFoldDB" id="A0A5J4VEP6"/>
<feature type="compositionally biased region" description="Low complexity" evidence="2">
    <location>
        <begin position="183"/>
        <end position="204"/>
    </location>
</feature>
<protein>
    <submittedName>
        <fullName evidence="3">Uncharacterized protein</fullName>
    </submittedName>
</protein>
<feature type="compositionally biased region" description="Polar residues" evidence="2">
    <location>
        <begin position="946"/>
        <end position="956"/>
    </location>
</feature>
<keyword evidence="1" id="KW-0175">Coiled coil</keyword>
<proteinExistence type="predicted"/>
<feature type="region of interest" description="Disordered" evidence="2">
    <location>
        <begin position="526"/>
        <end position="555"/>
    </location>
</feature>
<feature type="region of interest" description="Disordered" evidence="2">
    <location>
        <begin position="932"/>
        <end position="956"/>
    </location>
</feature>
<gene>
    <name evidence="3" type="ORF">EZS28_023599</name>
</gene>
<feature type="coiled-coil region" evidence="1">
    <location>
        <begin position="334"/>
        <end position="361"/>
    </location>
</feature>
<feature type="compositionally biased region" description="Polar residues" evidence="2">
    <location>
        <begin position="862"/>
        <end position="871"/>
    </location>
</feature>
<feature type="compositionally biased region" description="Polar residues" evidence="2">
    <location>
        <begin position="679"/>
        <end position="690"/>
    </location>
</feature>
<dbReference type="EMBL" id="SNRW01007668">
    <property type="protein sequence ID" value="KAA6380874.1"/>
    <property type="molecule type" value="Genomic_DNA"/>
</dbReference>
<feature type="compositionally biased region" description="Polar residues" evidence="2">
    <location>
        <begin position="716"/>
        <end position="727"/>
    </location>
</feature>
<feature type="compositionally biased region" description="Basic and acidic residues" evidence="2">
    <location>
        <begin position="838"/>
        <end position="847"/>
    </location>
</feature>
<feature type="coiled-coil region" evidence="1">
    <location>
        <begin position="397"/>
        <end position="431"/>
    </location>
</feature>
<accession>A0A5J4VEP6</accession>
<feature type="compositionally biased region" description="Polar residues" evidence="2">
    <location>
        <begin position="92"/>
        <end position="105"/>
    </location>
</feature>
<feature type="region of interest" description="Disordered" evidence="2">
    <location>
        <begin position="671"/>
        <end position="912"/>
    </location>
</feature>
<evidence type="ECO:0000313" key="3">
    <source>
        <dbReference type="EMBL" id="KAA6380874.1"/>
    </source>
</evidence>
<feature type="compositionally biased region" description="Polar residues" evidence="2">
    <location>
        <begin position="237"/>
        <end position="249"/>
    </location>
</feature>
<feature type="region of interest" description="Disordered" evidence="2">
    <location>
        <begin position="68"/>
        <end position="113"/>
    </location>
</feature>
<name>A0A5J4VEP6_9EUKA</name>
<feature type="compositionally biased region" description="Basic and acidic residues" evidence="2">
    <location>
        <begin position="764"/>
        <end position="800"/>
    </location>
</feature>
<feature type="compositionally biased region" description="Acidic residues" evidence="2">
    <location>
        <begin position="167"/>
        <end position="176"/>
    </location>
</feature>
<feature type="compositionally biased region" description="Low complexity" evidence="2">
    <location>
        <begin position="734"/>
        <end position="746"/>
    </location>
</feature>
<evidence type="ECO:0000313" key="4">
    <source>
        <dbReference type="Proteomes" id="UP000324800"/>
    </source>
</evidence>
<evidence type="ECO:0000256" key="1">
    <source>
        <dbReference type="SAM" id="Coils"/>
    </source>
</evidence>
<feature type="compositionally biased region" description="Polar residues" evidence="2">
    <location>
        <begin position="896"/>
        <end position="912"/>
    </location>
</feature>
<organism evidence="3 4">
    <name type="scientific">Streblomastix strix</name>
    <dbReference type="NCBI Taxonomy" id="222440"/>
    <lineage>
        <taxon>Eukaryota</taxon>
        <taxon>Metamonada</taxon>
        <taxon>Preaxostyla</taxon>
        <taxon>Oxymonadida</taxon>
        <taxon>Streblomastigidae</taxon>
        <taxon>Streblomastix</taxon>
    </lineage>
</organism>
<feature type="compositionally biased region" description="Basic and acidic residues" evidence="2">
    <location>
        <begin position="872"/>
        <end position="895"/>
    </location>
</feature>
<feature type="compositionally biased region" description="Basic and acidic residues" evidence="2">
    <location>
        <begin position="807"/>
        <end position="822"/>
    </location>
</feature>
<sequence length="956" mass="111450">MTSRTKTLKRGKISAASTVYSFENEYRPVETKADRNRSIQESKERIREVLERATVLYDKNLQQIVQEQDQRSQMYGLSSKSTSSLDEKSESANASTSTHTKARQTSLKEKKEKQYVNQLRANIQQLIDTLRFDQRSNLLSGLTSWISDNSTAQDYDTSLGWNLDMEDSQEEDEELQNDEKLAQTNKQQQQQYENDQNQTNQADNQIDKDAQIQNLEIVVVKEIGKERDHLSDDEQDYSTVPLSTRHTQQSQFRTMADQITEDVDQQLQDMGTEINEIWTTWIGFQNYLQTLHRMQDAAIKKAEKNKQQEIDGLITKSNSLSEEKDEIQYVGKLIKSLETALVELKLRINEQENQSKLMQMQYESGINQLIQQRDKKKEENEDFGKFPSPEKFYEYENKDLEARLKQMYSRMVDKNNEIKQLYNQVNQLVDDEKFLNLADVGFTTRTLKPYDIPKIVVDFSEDEFKEFGNVFDLHRKINKQTQTIMKNKMLGKMTSIEKKVLDGENAGMGTLARKLAKEFQKRQKLEEQKKKNKLKTESIFSDQKKTGKEEDENYQDYEEQVDDNNIQIQSRLFLFPSEQDELLYMYRANYNRRNLLFKKLLLALNQRDDAQKDYDIMVADDHFSNADINQYNDDSDTNDDQDEMWSFDEAKYKTMKQSKSSKSFMSYKNIQVKDKEDNQNSNEQIEQFDQQIKKSKSPKTIESGIKQEIQKKPSIQGPNQKSLQNLSNKKDTEIPSNSKSPNIISPQKDSENNDSSAQKNKLKKSNEKSKGDTSKSIEKEINQKTKQEKKKEQDDSEERKKIKKHGGKEQQSEKQQQKEKIDSGTPNKSDIVPVLSKESNEKNKKDSNAVIKSDSQIEHKTNLQSLIQPTINKEKPNNEKEKQLKSDLSKDKKVNEQISSQVELMKPSISNEQRLAEMKKLLEQSEDVEKAIKKNIPQKQDEKQVKQTQQINTPSK</sequence>
<feature type="non-terminal residue" evidence="3">
    <location>
        <position position="956"/>
    </location>
</feature>